<dbReference type="KEGG" id="emc:129343858"/>
<dbReference type="PANTHER" id="PTHR14499">
    <property type="entry name" value="POTASSIUM CHANNEL TETRAMERIZATION DOMAIN-CONTAINING"/>
    <property type="match status" value="1"/>
</dbReference>
<dbReference type="RefSeq" id="XP_054856216.1">
    <property type="nucleotide sequence ID" value="XM_055000241.1"/>
</dbReference>
<gene>
    <name evidence="3" type="primary">KCTD19</name>
</gene>
<dbReference type="InterPro" id="IPR011333">
    <property type="entry name" value="SKP1/BTB/POZ_sf"/>
</dbReference>
<dbReference type="PANTHER" id="PTHR14499:SF20">
    <property type="entry name" value="BTB_POZ DOMAIN-CONTAINING PROTEIN KCTD19"/>
    <property type="match status" value="1"/>
</dbReference>
<reference evidence="3" key="1">
    <citation type="submission" date="2025-08" db="UniProtKB">
        <authorList>
            <consortium name="RefSeq"/>
        </authorList>
    </citation>
    <scope>IDENTIFICATION</scope>
    <source>
        <tissue evidence="3">Blood</tissue>
    </source>
</reference>
<dbReference type="SUPFAM" id="SSF54695">
    <property type="entry name" value="POZ domain"/>
    <property type="match status" value="2"/>
</dbReference>
<dbReference type="Proteomes" id="UP001190640">
    <property type="component" value="Chromosome 16"/>
</dbReference>
<evidence type="ECO:0000313" key="2">
    <source>
        <dbReference type="Proteomes" id="UP001190640"/>
    </source>
</evidence>
<dbReference type="Gene3D" id="3.30.710.10">
    <property type="entry name" value="Potassium Channel Kv1.1, Chain A"/>
    <property type="match status" value="2"/>
</dbReference>
<dbReference type="GeneID" id="129343858"/>
<protein>
    <submittedName>
        <fullName evidence="3">BTB/POZ domain-containing protein KCTD19</fullName>
    </submittedName>
</protein>
<proteinExistence type="predicted"/>
<evidence type="ECO:0000256" key="1">
    <source>
        <dbReference type="SAM" id="MobiDB-lite"/>
    </source>
</evidence>
<evidence type="ECO:0000313" key="3">
    <source>
        <dbReference type="RefSeq" id="XP_054856216.1"/>
    </source>
</evidence>
<feature type="compositionally biased region" description="Basic and acidic residues" evidence="1">
    <location>
        <begin position="479"/>
        <end position="488"/>
    </location>
</feature>
<name>A0AA97LI26_EUBMA</name>
<accession>A0AA97LI26</accession>
<sequence>MNYWRTRKCISKPSEFPLKSPAFTGLHEKAPLGLMDTPLLDTEEEVHYCFLPLGLVEKYPSLVNDDNLLWLSDNSVLIECEGSEFRFIANFLRSGKIFLPDNFSSMDVLEAEADALGIPELTEAVKIYRSQPETSAAGTSGLQGFVKSTIRKQQEAASLPLYPMVLGLLVKYPDSALGQLHLEGTLDGNKLYISGNGVLFQHVMNWLGTSRLPLTRSISELPELCAYLDQMDLTFQPMKDALKTYLKQKTPTDATGRGADWTAEIAVFSLHHIVKVYVGSHWYATYLQTLLKFPELLSNHNKVYWIVYGHSLFIHGDGQIFRHILNFLRLGKLFLPSEFKEWPLLCQEVVEYQIPSLGDALSQSDTYRIWVRQREVCSEAFPLRNPEPAVSEKEKGSVEDPQDHSYIALNVNQCANNWSIIRGAQDAEDSGQKDRYTHISPIKGAKRKNTWEAYHQSTEVWGNSCDYTQPASPPRKKGAKGDLPKKSECRDTPIQRLISLVQGWDMANPQCYKAPQVPPSNGVRANGVPPCKDPERTASCKLPPASPMGVTAPELPGKGLVLQAAARSQQHLTTSGQCLPGSSATEGWLVRAAGPSIPEKILPKGENTPVKKLSSQTERDKGFAPCSRLFRGKMVSFSHSSKATGAFTEPIKLIVDEPYDSTGLILKVEHPAVVAGDGSCMSHEDSTLYSTCQEGIQLANAHAQLAARDIVFLSFPLSQEEIFYARMCHCFLTDVILDSIRQKDPKEITAQVELFVQRLWTLQITAKEFVASLLNVTPFKAENHTYEKLLKWLEFTLPFAWKYSCCIGQLIRKGYFKSLSHFVLGKYLQKS</sequence>
<dbReference type="CTD" id="146212"/>
<organism evidence="2 3">
    <name type="scientific">Eublepharis macularius</name>
    <name type="common">Leopard gecko</name>
    <name type="synonym">Cyrtodactylus macularius</name>
    <dbReference type="NCBI Taxonomy" id="481883"/>
    <lineage>
        <taxon>Eukaryota</taxon>
        <taxon>Metazoa</taxon>
        <taxon>Chordata</taxon>
        <taxon>Craniata</taxon>
        <taxon>Vertebrata</taxon>
        <taxon>Euteleostomi</taxon>
        <taxon>Lepidosauria</taxon>
        <taxon>Squamata</taxon>
        <taxon>Bifurcata</taxon>
        <taxon>Gekkota</taxon>
        <taxon>Eublepharidae</taxon>
        <taxon>Eublepharinae</taxon>
        <taxon>Eublepharis</taxon>
    </lineage>
</organism>
<keyword evidence="2" id="KW-1185">Reference proteome</keyword>
<dbReference type="AlphaFoldDB" id="A0AA97LI26"/>
<feature type="region of interest" description="Disordered" evidence="1">
    <location>
        <begin position="462"/>
        <end position="488"/>
    </location>
</feature>